<dbReference type="Gene3D" id="1.10.287.110">
    <property type="entry name" value="DnaJ domain"/>
    <property type="match status" value="1"/>
</dbReference>
<evidence type="ECO:0000259" key="1">
    <source>
        <dbReference type="Pfam" id="PF00226"/>
    </source>
</evidence>
<accession>A0A6C0EK16</accession>
<evidence type="ECO:0000313" key="2">
    <source>
        <dbReference type="EMBL" id="QHT28639.1"/>
    </source>
</evidence>
<sequence>MNSSRNNKLVNICKQDIDNYIKSIQLNAYITDIIFSDALAIINNIPHHIISPIYLGNENKPTNKNVINNYLHKRPPNSECSIIEKKYKLPKKDSKEQMRKNYKAQALKTHPNKCKSKGCEDNFKELNKDYHYYFDKNNNC</sequence>
<dbReference type="Pfam" id="PF00226">
    <property type="entry name" value="DnaJ"/>
    <property type="match status" value="1"/>
</dbReference>
<dbReference type="InterPro" id="IPR036869">
    <property type="entry name" value="J_dom_sf"/>
</dbReference>
<dbReference type="AlphaFoldDB" id="A0A6C0EK16"/>
<protein>
    <recommendedName>
        <fullName evidence="1">J domain-containing protein</fullName>
    </recommendedName>
</protein>
<dbReference type="CDD" id="cd06257">
    <property type="entry name" value="DnaJ"/>
    <property type="match status" value="1"/>
</dbReference>
<dbReference type="InterPro" id="IPR001623">
    <property type="entry name" value="DnaJ_domain"/>
</dbReference>
<dbReference type="SUPFAM" id="SSF46565">
    <property type="entry name" value="Chaperone J-domain"/>
    <property type="match status" value="1"/>
</dbReference>
<name>A0A6C0EK16_9ZZZZ</name>
<dbReference type="EMBL" id="MN738863">
    <property type="protein sequence ID" value="QHT28639.1"/>
    <property type="molecule type" value="Genomic_DNA"/>
</dbReference>
<organism evidence="2">
    <name type="scientific">viral metagenome</name>
    <dbReference type="NCBI Taxonomy" id="1070528"/>
    <lineage>
        <taxon>unclassified sequences</taxon>
        <taxon>metagenomes</taxon>
        <taxon>organismal metagenomes</taxon>
    </lineage>
</organism>
<proteinExistence type="predicted"/>
<reference evidence="2" key="1">
    <citation type="journal article" date="2020" name="Nature">
        <title>Giant virus diversity and host interactions through global metagenomics.</title>
        <authorList>
            <person name="Schulz F."/>
            <person name="Roux S."/>
            <person name="Paez-Espino D."/>
            <person name="Jungbluth S."/>
            <person name="Walsh D.A."/>
            <person name="Denef V.J."/>
            <person name="McMahon K.D."/>
            <person name="Konstantinidis K.T."/>
            <person name="Eloe-Fadrosh E.A."/>
            <person name="Kyrpides N.C."/>
            <person name="Woyke T."/>
        </authorList>
    </citation>
    <scope>NUCLEOTIDE SEQUENCE</scope>
    <source>
        <strain evidence="2">GVMAG-M-3300001351-8</strain>
    </source>
</reference>
<feature type="domain" description="J" evidence="1">
    <location>
        <begin position="89"/>
        <end position="131"/>
    </location>
</feature>